<gene>
    <name evidence="2" type="primary">swt1</name>
    <name evidence="2" type="ORF">LOC62_01G000676</name>
</gene>
<dbReference type="InterPro" id="IPR029060">
    <property type="entry name" value="PIN-like_dom_sf"/>
</dbReference>
<evidence type="ECO:0000313" key="2">
    <source>
        <dbReference type="EMBL" id="WOO77080.1"/>
    </source>
</evidence>
<dbReference type="GeneID" id="87803934"/>
<dbReference type="InterPro" id="IPR002716">
    <property type="entry name" value="PIN_dom"/>
</dbReference>
<dbReference type="RefSeq" id="XP_062623112.1">
    <property type="nucleotide sequence ID" value="XM_062767128.1"/>
</dbReference>
<dbReference type="InterPro" id="IPR052626">
    <property type="entry name" value="SWT1_Regulator"/>
</dbReference>
<sequence length="418" mass="44489">MADDSGMDWEPGVGVRSPSQVLMYLEEQLSGYSTPTGGVTGSGVAASAEHAPSPAVTPAHNADTTATHYLVIDTNVFLSRFDEVRALHDRLAAMSVSAWILLPGRVVAELDGLKSSIKPNPSPARPDESLGETARRATNWLLSIARGQLRGGRGRVRGQKRTEQQAAASKFALASQGAREGDDDILFCCLYFADLGTPVSLWTDDRILSLRAETEHVSTFPANEPLPAIARSLGVEWNGDECMEIDTEPITDAEINEYPIFDRTDLAMPPPNAPREGIKPGEWAREVAAARGNQGPAPRSAFASAMSAVARQPPPGPVTTAVLATPQALTGHLVEQLNALDSSLPPGHELQRPLARSIASARTLNAFFGPPPARGERRVRAGETADAFIVLAQQLAVIGVPGIDVAQWRAVADGVRVL</sequence>
<dbReference type="Proteomes" id="UP000827549">
    <property type="component" value="Chromosome 1"/>
</dbReference>
<dbReference type="AlphaFoldDB" id="A0AAF0XZV9"/>
<dbReference type="Gene3D" id="3.40.50.1010">
    <property type="entry name" value="5'-nuclease"/>
    <property type="match status" value="1"/>
</dbReference>
<dbReference type="PANTHER" id="PTHR16161">
    <property type="entry name" value="TRANSCRIPTIONAL PROTEIN SWT1"/>
    <property type="match status" value="1"/>
</dbReference>
<dbReference type="Pfam" id="PF13638">
    <property type="entry name" value="PIN_4"/>
    <property type="match status" value="1"/>
</dbReference>
<protein>
    <submittedName>
        <fullName evidence="2">Transcriptional protein swt1</fullName>
    </submittedName>
</protein>
<organism evidence="2 3">
    <name type="scientific">Vanrija pseudolonga</name>
    <dbReference type="NCBI Taxonomy" id="143232"/>
    <lineage>
        <taxon>Eukaryota</taxon>
        <taxon>Fungi</taxon>
        <taxon>Dikarya</taxon>
        <taxon>Basidiomycota</taxon>
        <taxon>Agaricomycotina</taxon>
        <taxon>Tremellomycetes</taxon>
        <taxon>Trichosporonales</taxon>
        <taxon>Trichosporonaceae</taxon>
        <taxon>Vanrija</taxon>
    </lineage>
</organism>
<reference evidence="2" key="1">
    <citation type="submission" date="2023-10" db="EMBL/GenBank/DDBJ databases">
        <authorList>
            <person name="Noh H."/>
        </authorList>
    </citation>
    <scope>NUCLEOTIDE SEQUENCE</scope>
    <source>
        <strain evidence="2">DUCC4014</strain>
    </source>
</reference>
<name>A0AAF0XZV9_9TREE</name>
<feature type="domain" description="PIN" evidence="1">
    <location>
        <begin position="70"/>
        <end position="220"/>
    </location>
</feature>
<dbReference type="SUPFAM" id="SSF88723">
    <property type="entry name" value="PIN domain-like"/>
    <property type="match status" value="1"/>
</dbReference>
<dbReference type="EMBL" id="CP086714">
    <property type="protein sequence ID" value="WOO77080.1"/>
    <property type="molecule type" value="Genomic_DNA"/>
</dbReference>
<dbReference type="PANTHER" id="PTHR16161:SF0">
    <property type="entry name" value="TRANSCRIPTIONAL PROTEIN SWT1"/>
    <property type="match status" value="1"/>
</dbReference>
<evidence type="ECO:0000259" key="1">
    <source>
        <dbReference type="Pfam" id="PF13638"/>
    </source>
</evidence>
<keyword evidence="3" id="KW-1185">Reference proteome</keyword>
<dbReference type="GO" id="GO:0005634">
    <property type="term" value="C:nucleus"/>
    <property type="evidence" value="ECO:0007669"/>
    <property type="project" value="TreeGrafter"/>
</dbReference>
<evidence type="ECO:0000313" key="3">
    <source>
        <dbReference type="Proteomes" id="UP000827549"/>
    </source>
</evidence>
<accession>A0AAF0XZV9</accession>
<proteinExistence type="predicted"/>
<dbReference type="GO" id="GO:0004540">
    <property type="term" value="F:RNA nuclease activity"/>
    <property type="evidence" value="ECO:0007669"/>
    <property type="project" value="UniProtKB-ARBA"/>
</dbReference>